<feature type="transmembrane region" description="Helical" evidence="7">
    <location>
        <begin position="105"/>
        <end position="125"/>
    </location>
</feature>
<evidence type="ECO:0000256" key="2">
    <source>
        <dbReference type="ARBA" id="ARBA00005262"/>
    </source>
</evidence>
<dbReference type="InterPro" id="IPR003370">
    <property type="entry name" value="Chromate_transpt"/>
</dbReference>
<dbReference type="InterPro" id="IPR014047">
    <property type="entry name" value="Chr_Tranpt_l_chain"/>
</dbReference>
<evidence type="ECO:0000256" key="3">
    <source>
        <dbReference type="ARBA" id="ARBA00022475"/>
    </source>
</evidence>
<dbReference type="PANTHER" id="PTHR33567:SF3">
    <property type="entry name" value="CHROMATE ION TRANSPORTER (EUROFUNG)"/>
    <property type="match status" value="1"/>
</dbReference>
<feature type="transmembrane region" description="Helical" evidence="7">
    <location>
        <begin position="292"/>
        <end position="314"/>
    </location>
</feature>
<dbReference type="NCBIfam" id="TIGR00937">
    <property type="entry name" value="2A51"/>
    <property type="match status" value="1"/>
</dbReference>
<feature type="transmembrane region" description="Helical" evidence="7">
    <location>
        <begin position="326"/>
        <end position="351"/>
    </location>
</feature>
<dbReference type="PIRSF" id="PIRSF004810">
    <property type="entry name" value="ChrA"/>
    <property type="match status" value="1"/>
</dbReference>
<comment type="subcellular location">
    <subcellularLocation>
        <location evidence="1">Cell membrane</location>
        <topology evidence="1">Multi-pass membrane protein</topology>
    </subcellularLocation>
</comment>
<feature type="transmembrane region" description="Helical" evidence="7">
    <location>
        <begin position="73"/>
        <end position="99"/>
    </location>
</feature>
<name>A0ABU0HB36_9HYPH</name>
<dbReference type="PANTHER" id="PTHR33567">
    <property type="entry name" value="CHROMATE ION TRANSPORTER (EUROFUNG)"/>
    <property type="match status" value="1"/>
</dbReference>
<keyword evidence="6 7" id="KW-0472">Membrane</keyword>
<protein>
    <submittedName>
        <fullName evidence="8">Chromate transporter</fullName>
    </submittedName>
</protein>
<evidence type="ECO:0000256" key="5">
    <source>
        <dbReference type="ARBA" id="ARBA00022989"/>
    </source>
</evidence>
<gene>
    <name evidence="8" type="ORF">QO014_003922</name>
</gene>
<feature type="transmembrane region" description="Helical" evidence="7">
    <location>
        <begin position="222"/>
        <end position="244"/>
    </location>
</feature>
<evidence type="ECO:0000313" key="9">
    <source>
        <dbReference type="Proteomes" id="UP001241603"/>
    </source>
</evidence>
<feature type="transmembrane region" description="Helical" evidence="7">
    <location>
        <begin position="137"/>
        <end position="155"/>
    </location>
</feature>
<sequence length="393" mass="40062">MPPSRVFLEFLRLGLTAFGGPIAHIGYLRAAFVDRLKWIDEASFADLFALCQFLPGPTSSQLGMAIGMEKAGLGGAIAAFLGFTLPAALLMTSFALGLAALGGSINAGVLAGLGIVAVAIVFDAVRSMAVTLARGRLNGAIALAAAVICLILPGSAAQIGVLFAGGLLGLAFGVVEHPTATGHVSHHAVSRGYAVAALALFGLLLMLLPLAASAWASPTLHLLSALYRAGALVFGGGHVVLPLLQDAVVGQGFMSLQTFMAGYGAVQAVPGPLFSFAAFLGATALSPPLAGAALATLVLFAPAFLLIVGIMPFWQRLRRVEAIRRALSGVNAAVVGLLAAALYDPIFITAIHGARDMALAVVCFGLVTVGRVPAWLVVPFAGLAGWAWLSPPV</sequence>
<organism evidence="8 9">
    <name type="scientific">Kaistia dalseonensis</name>
    <dbReference type="NCBI Taxonomy" id="410840"/>
    <lineage>
        <taxon>Bacteria</taxon>
        <taxon>Pseudomonadati</taxon>
        <taxon>Pseudomonadota</taxon>
        <taxon>Alphaproteobacteria</taxon>
        <taxon>Hyphomicrobiales</taxon>
        <taxon>Kaistiaceae</taxon>
        <taxon>Kaistia</taxon>
    </lineage>
</organism>
<feature type="transmembrane region" description="Helical" evidence="7">
    <location>
        <begin position="192"/>
        <end position="216"/>
    </location>
</feature>
<evidence type="ECO:0000256" key="7">
    <source>
        <dbReference type="SAM" id="Phobius"/>
    </source>
</evidence>
<dbReference type="Proteomes" id="UP001241603">
    <property type="component" value="Unassembled WGS sequence"/>
</dbReference>
<accession>A0ABU0HB36</accession>
<evidence type="ECO:0000256" key="1">
    <source>
        <dbReference type="ARBA" id="ARBA00004651"/>
    </source>
</evidence>
<keyword evidence="9" id="KW-1185">Reference proteome</keyword>
<reference evidence="8 9" key="1">
    <citation type="submission" date="2023-07" db="EMBL/GenBank/DDBJ databases">
        <title>Genomic Encyclopedia of Type Strains, Phase IV (KMG-IV): sequencing the most valuable type-strain genomes for metagenomic binning, comparative biology and taxonomic classification.</title>
        <authorList>
            <person name="Goeker M."/>
        </authorList>
    </citation>
    <scope>NUCLEOTIDE SEQUENCE [LARGE SCALE GENOMIC DNA]</scope>
    <source>
        <strain evidence="8 9">B6-8</strain>
    </source>
</reference>
<evidence type="ECO:0000256" key="4">
    <source>
        <dbReference type="ARBA" id="ARBA00022692"/>
    </source>
</evidence>
<evidence type="ECO:0000313" key="8">
    <source>
        <dbReference type="EMBL" id="MDQ0439521.1"/>
    </source>
</evidence>
<feature type="transmembrane region" description="Helical" evidence="7">
    <location>
        <begin position="357"/>
        <end position="389"/>
    </location>
</feature>
<keyword evidence="3" id="KW-1003">Cell membrane</keyword>
<evidence type="ECO:0000256" key="6">
    <source>
        <dbReference type="ARBA" id="ARBA00023136"/>
    </source>
</evidence>
<feature type="transmembrane region" description="Helical" evidence="7">
    <location>
        <begin position="6"/>
        <end position="28"/>
    </location>
</feature>
<feature type="transmembrane region" description="Helical" evidence="7">
    <location>
        <begin position="256"/>
        <end position="280"/>
    </location>
</feature>
<keyword evidence="5 7" id="KW-1133">Transmembrane helix</keyword>
<dbReference type="EMBL" id="JAUSVO010000005">
    <property type="protein sequence ID" value="MDQ0439521.1"/>
    <property type="molecule type" value="Genomic_DNA"/>
</dbReference>
<proteinExistence type="inferred from homology"/>
<keyword evidence="4 7" id="KW-0812">Transmembrane</keyword>
<comment type="caution">
    <text evidence="8">The sequence shown here is derived from an EMBL/GenBank/DDBJ whole genome shotgun (WGS) entry which is preliminary data.</text>
</comment>
<feature type="transmembrane region" description="Helical" evidence="7">
    <location>
        <begin position="161"/>
        <end position="180"/>
    </location>
</feature>
<comment type="similarity">
    <text evidence="2">Belongs to the chromate ion transporter (CHR) (TC 2.A.51) family.</text>
</comment>
<dbReference type="Pfam" id="PF02417">
    <property type="entry name" value="Chromate_transp"/>
    <property type="match status" value="2"/>
</dbReference>